<evidence type="ECO:0000256" key="8">
    <source>
        <dbReference type="ARBA" id="ARBA00022869"/>
    </source>
</evidence>
<protein>
    <recommendedName>
        <fullName evidence="11">Annexin</fullName>
    </recommendedName>
</protein>
<sequence length="1312" mass="145730">MELKWDQAPVTDPGPFSKDVFDKFSLAPTIKELWAMLQSPDEKADVKKDTKVNPAAHASQSSRAKSNKTTPQTNIKHGHGTSDCREALPECKNKVAETMEEICFPTPKVPYPCFSSLSRKERVMHIYSIKNNKQDKAPQNLIEKVKKEVAEFMKYLQDVSKVCADDYNFMPMGATHYSEEYFKHCLDHMRNYPQVYSIQEITSLTGGKFVPDISLNFEKRLLAMGTIDMVEKQMLPENTQLAMDYESISAVNPPVKKATRFHTPISSDTNAEKLSATYEPHVCLAKEAFLQLLNNSVGFTEAWELPVCVKANPAKGSTQSKTVYIDPPLLKTEMTWRERNHLFLEESVKLAYKKTGSNPVFFLTSEDYCNRTDFATAEASSRPVVSFDSTDIDFEADLTDLESFGESCQLKKKVKDNDSKNQAPSKSETLGLSKPKVELDKGKTSHKLPEEASPPKDIISALSTPAKEEAQDETARASVEDSSVDESAETTLNSVSEEDPLSSTVEETAECTPTKRLRHSSVNTDSDEERLIIDDPSSPLSSVASKKNQVTPAAPENFTDPNTSSVSELNVLLSPSSSAKGAKKGAKRPRVSADCDQLGHILRMQNAMLKSTTAKSQEPPKAPAADCRPPEPKPNHQTVSLVKPSVSSYLDLEHREGLQNEPAAPATSQPTAQRKRLLREDLLVSAEDEEDYEAPEEGSVLYKLYSLLDVLLMVRSTVSIAHPRHDQETFRAVPVHVLPKLEYQLCYGAECLTHAEACQLWAEQQLHSSTVSFIGRINAHTSKIVQLQELKPDWIQSTSCDFKPARCLNTLHHILKKVMSLQEGRYLLGHKSGEAFLTIFKASDGTKPTRSVCDLQAVHCGPPVIPEAKIPWVPVDPFVLMPFHKKYCRPPCTFPPRPPTQPKAGGCKGARLGNSMTASAQGVVFFLLCTGGGGITALKGGNNSWQRLWYLTTTPFSLLIAGTLLCIICSLRTSKMALVSEFLGQLTLNFGSSDPTYPTVVPAADFDPDKDATRIETAIKTKGVDEQTIIQILTKRTYSQRREIAFAYERRAKKDMITALKGALSGSLETVILGLMKSTAQYDASEIKASIKGLGTDEETLIEILCSRSNAELVEIKKVYKELFKKDLEKDVAGDTSGDFAKLLLALVAAKRDEPSTVVDYGKIDEDARALYEAGVKRKGTDVKTWISIMSERSVPHLQKVFDRYKSYSPYDMQESIRKEVKGDLEMSFLTLVQCFENKQLYFASRLNDAMKSKGAKEKVVTRIMISRCEVDLKKIRSEFKAQFGKSLYQTLSEHTKGDYQQALLSLCGGDD</sequence>
<keyword evidence="15" id="KW-1185">Reference proteome</keyword>
<dbReference type="GO" id="GO:0005604">
    <property type="term" value="C:basement membrane"/>
    <property type="evidence" value="ECO:0007669"/>
    <property type="project" value="UniProtKB-SubCell"/>
</dbReference>
<dbReference type="InterPro" id="IPR018502">
    <property type="entry name" value="Annexin_repeat"/>
</dbReference>
<dbReference type="InterPro" id="IPR019535">
    <property type="entry name" value="ICE2_C"/>
</dbReference>
<keyword evidence="5" id="KW-0597">Phosphoprotein</keyword>
<dbReference type="SUPFAM" id="SSF47874">
    <property type="entry name" value="Annexin"/>
    <property type="match status" value="1"/>
</dbReference>
<feature type="compositionally biased region" description="Polar residues" evidence="12">
    <location>
        <begin position="420"/>
        <end position="430"/>
    </location>
</feature>
<evidence type="ECO:0000256" key="10">
    <source>
        <dbReference type="ARBA" id="ARBA00023302"/>
    </source>
</evidence>
<feature type="region of interest" description="Disordered" evidence="12">
    <location>
        <begin position="41"/>
        <end position="83"/>
    </location>
</feature>
<dbReference type="FunFam" id="1.10.220.10:FF:000002">
    <property type="entry name" value="Annexin"/>
    <property type="match status" value="1"/>
</dbReference>
<comment type="subcellular location">
    <subcellularLocation>
        <location evidence="1">Secreted</location>
        <location evidence="1">Extracellular space</location>
        <location evidence="1">Extracellular matrix</location>
        <location evidence="1">Basement membrane</location>
    </subcellularLocation>
</comment>
<evidence type="ECO:0000256" key="9">
    <source>
        <dbReference type="ARBA" id="ARBA00023216"/>
    </source>
</evidence>
<dbReference type="FunFam" id="1.10.220.10:FF:000003">
    <property type="entry name" value="Annexin"/>
    <property type="match status" value="1"/>
</dbReference>
<evidence type="ECO:0000256" key="12">
    <source>
        <dbReference type="SAM" id="MobiDB-lite"/>
    </source>
</evidence>
<dbReference type="SMART" id="SM00335">
    <property type="entry name" value="ANX"/>
    <property type="match status" value="4"/>
</dbReference>
<evidence type="ECO:0000256" key="3">
    <source>
        <dbReference type="ARBA" id="ARBA00022525"/>
    </source>
</evidence>
<evidence type="ECO:0000256" key="11">
    <source>
        <dbReference type="RuleBase" id="RU003540"/>
    </source>
</evidence>
<dbReference type="InterPro" id="IPR037104">
    <property type="entry name" value="Annexin_sf"/>
</dbReference>
<feature type="region of interest" description="Disordered" evidence="12">
    <location>
        <begin position="610"/>
        <end position="639"/>
    </location>
</feature>
<keyword evidence="6 11" id="KW-0677">Repeat</keyword>
<evidence type="ECO:0000259" key="13">
    <source>
        <dbReference type="Pfam" id="PF10505"/>
    </source>
</evidence>
<name>A0A5N5NG04_PANHP</name>
<keyword evidence="10 11" id="KW-0111">Calcium/phospholipid-binding</keyword>
<organism evidence="14 15">
    <name type="scientific">Pangasianodon hypophthalmus</name>
    <name type="common">Striped catfish</name>
    <name type="synonym">Helicophagus hypophthalmus</name>
    <dbReference type="NCBI Taxonomy" id="310915"/>
    <lineage>
        <taxon>Eukaryota</taxon>
        <taxon>Metazoa</taxon>
        <taxon>Chordata</taxon>
        <taxon>Craniata</taxon>
        <taxon>Vertebrata</taxon>
        <taxon>Euteleostomi</taxon>
        <taxon>Actinopterygii</taxon>
        <taxon>Neopterygii</taxon>
        <taxon>Teleostei</taxon>
        <taxon>Ostariophysi</taxon>
        <taxon>Siluriformes</taxon>
        <taxon>Pangasiidae</taxon>
        <taxon>Pangasianodon</taxon>
    </lineage>
</organism>
<evidence type="ECO:0000313" key="14">
    <source>
        <dbReference type="EMBL" id="KAB5565673.1"/>
    </source>
</evidence>
<evidence type="ECO:0000256" key="1">
    <source>
        <dbReference type="ARBA" id="ARBA00004302"/>
    </source>
</evidence>
<gene>
    <name evidence="14" type="ORF">PHYPO_G00244260</name>
</gene>
<feature type="compositionally biased region" description="Polar residues" evidence="12">
    <location>
        <begin position="538"/>
        <end position="551"/>
    </location>
</feature>
<evidence type="ECO:0000256" key="5">
    <source>
        <dbReference type="ARBA" id="ARBA00022553"/>
    </source>
</evidence>
<dbReference type="EMBL" id="VFJC01000010">
    <property type="protein sequence ID" value="KAB5565673.1"/>
    <property type="molecule type" value="Genomic_DNA"/>
</dbReference>
<dbReference type="PANTHER" id="PTHR14633:SF3">
    <property type="entry name" value="LITTLE ELONGATION COMPLEX SUBUNIT 2"/>
    <property type="match status" value="1"/>
</dbReference>
<dbReference type="GO" id="GO:0008023">
    <property type="term" value="C:transcription elongation factor complex"/>
    <property type="evidence" value="ECO:0007669"/>
    <property type="project" value="InterPro"/>
</dbReference>
<feature type="domain" description="Little elongation complex subunit 2 C-terminal" evidence="13">
    <location>
        <begin position="691"/>
        <end position="896"/>
    </location>
</feature>
<feature type="compositionally biased region" description="Basic and acidic residues" evidence="12">
    <location>
        <begin position="435"/>
        <end position="454"/>
    </location>
</feature>
<evidence type="ECO:0000313" key="15">
    <source>
        <dbReference type="Proteomes" id="UP000327468"/>
    </source>
</evidence>
<dbReference type="GO" id="GO:0008092">
    <property type="term" value="F:cytoskeletal protein binding"/>
    <property type="evidence" value="ECO:0007669"/>
    <property type="project" value="InterPro"/>
</dbReference>
<dbReference type="GO" id="GO:0005509">
    <property type="term" value="F:calcium ion binding"/>
    <property type="evidence" value="ECO:0007669"/>
    <property type="project" value="InterPro"/>
</dbReference>
<dbReference type="InterPro" id="IPR001464">
    <property type="entry name" value="Annexin"/>
</dbReference>
<dbReference type="GO" id="GO:0004859">
    <property type="term" value="F:phospholipase inhibitor activity"/>
    <property type="evidence" value="ECO:0007669"/>
    <property type="project" value="InterPro"/>
</dbReference>
<reference evidence="14 15" key="1">
    <citation type="submission" date="2019-06" db="EMBL/GenBank/DDBJ databases">
        <title>A chromosome-scale genome assembly of the striped catfish, Pangasianodon hypophthalmus.</title>
        <authorList>
            <person name="Wen M."/>
            <person name="Zahm M."/>
            <person name="Roques C."/>
            <person name="Cabau C."/>
            <person name="Klopp C."/>
            <person name="Donnadieu C."/>
            <person name="Jouanno E."/>
            <person name="Avarre J.-C."/>
            <person name="Campet M."/>
            <person name="Ha T.T.T."/>
            <person name="Dugue R."/>
            <person name="Lampietro C."/>
            <person name="Louis A."/>
            <person name="Herpin A."/>
            <person name="Echchiki A."/>
            <person name="Berthelot C."/>
            <person name="Parey E."/>
            <person name="Roest-Crollius H."/>
            <person name="Braasch I."/>
            <person name="Postlethwait J."/>
            <person name="Bobe J."/>
            <person name="Montfort J."/>
            <person name="Bouchez O."/>
            <person name="Begum T."/>
            <person name="Schartl M."/>
            <person name="Guiguen Y."/>
        </authorList>
    </citation>
    <scope>NUCLEOTIDE SEQUENCE [LARGE SCALE GENOMIC DNA]</scope>
    <source>
        <strain evidence="14 15">Indonesia</strain>
        <tissue evidence="14">Blood</tissue>
    </source>
</reference>
<dbReference type="GO" id="GO:0042795">
    <property type="term" value="P:snRNA transcription by RNA polymerase II"/>
    <property type="evidence" value="ECO:0007669"/>
    <property type="project" value="TreeGrafter"/>
</dbReference>
<dbReference type="PRINTS" id="PR00196">
    <property type="entry name" value="ANNEXIN"/>
</dbReference>
<dbReference type="PROSITE" id="PS51897">
    <property type="entry name" value="ANNEXIN_2"/>
    <property type="match status" value="4"/>
</dbReference>
<dbReference type="Pfam" id="PF10505">
    <property type="entry name" value="NARG2_C"/>
    <property type="match status" value="1"/>
</dbReference>
<dbReference type="InterPro" id="IPR002389">
    <property type="entry name" value="ANX2"/>
</dbReference>
<dbReference type="Proteomes" id="UP000327468">
    <property type="component" value="Chromosome 9"/>
</dbReference>
<dbReference type="PANTHER" id="PTHR14633">
    <property type="entry name" value="LITTLE ELONGATION COMPLEX SUBUNIT 2"/>
    <property type="match status" value="1"/>
</dbReference>
<dbReference type="PRINTS" id="PR00198">
    <property type="entry name" value="ANNEXINII"/>
</dbReference>
<dbReference type="InterPro" id="IPR018252">
    <property type="entry name" value="Annexin_repeat_CS"/>
</dbReference>
<feature type="compositionally biased region" description="Polar residues" evidence="12">
    <location>
        <begin position="58"/>
        <end position="75"/>
    </location>
</feature>
<comment type="caution">
    <text evidence="14">The sequence shown here is derived from an EMBL/GenBank/DDBJ whole genome shotgun (WGS) entry which is preliminary data.</text>
</comment>
<dbReference type="PROSITE" id="PS00223">
    <property type="entry name" value="ANNEXIN_1"/>
    <property type="match status" value="1"/>
</dbReference>
<comment type="similarity">
    <text evidence="2 11">Belongs to the annexin family.</text>
</comment>
<keyword evidence="4" id="KW-0272">Extracellular matrix</keyword>
<dbReference type="Gene3D" id="1.10.220.10">
    <property type="entry name" value="Annexin"/>
    <property type="match status" value="4"/>
</dbReference>
<dbReference type="FunFam" id="1.10.220.10:FF:000007">
    <property type="entry name" value="Annexin"/>
    <property type="match status" value="1"/>
</dbReference>
<keyword evidence="9 11" id="KW-0041">Annexin</keyword>
<dbReference type="GO" id="GO:0042796">
    <property type="term" value="P:snRNA transcription by RNA polymerase III"/>
    <property type="evidence" value="ECO:0007669"/>
    <property type="project" value="TreeGrafter"/>
</dbReference>
<proteinExistence type="inferred from homology"/>
<dbReference type="GO" id="GO:0045945">
    <property type="term" value="P:positive regulation of transcription by RNA polymerase III"/>
    <property type="evidence" value="ECO:0007669"/>
    <property type="project" value="TreeGrafter"/>
</dbReference>
<accession>A0A5N5NG04</accession>
<feature type="region of interest" description="Disordered" evidence="12">
    <location>
        <begin position="413"/>
        <end position="565"/>
    </location>
</feature>
<feature type="compositionally biased region" description="Basic and acidic residues" evidence="12">
    <location>
        <begin position="41"/>
        <end position="51"/>
    </location>
</feature>
<comment type="domain">
    <text evidence="11">A pair of annexin repeats may form one binding site for calcium and phospholipid.</text>
</comment>
<dbReference type="FunFam" id="1.10.220.10:FF:000001">
    <property type="entry name" value="Annexin"/>
    <property type="match status" value="1"/>
</dbReference>
<evidence type="ECO:0000256" key="6">
    <source>
        <dbReference type="ARBA" id="ARBA00022737"/>
    </source>
</evidence>
<keyword evidence="8" id="KW-0084">Basement membrane</keyword>
<dbReference type="GO" id="GO:0005544">
    <property type="term" value="F:calcium-dependent phospholipid binding"/>
    <property type="evidence" value="ECO:0007669"/>
    <property type="project" value="UniProtKB-KW"/>
</dbReference>
<evidence type="ECO:0000256" key="2">
    <source>
        <dbReference type="ARBA" id="ARBA00007831"/>
    </source>
</evidence>
<dbReference type="Pfam" id="PF00191">
    <property type="entry name" value="Annexin"/>
    <property type="match status" value="4"/>
</dbReference>
<evidence type="ECO:0000256" key="4">
    <source>
        <dbReference type="ARBA" id="ARBA00022530"/>
    </source>
</evidence>
<keyword evidence="7 11" id="KW-0106">Calcium</keyword>
<evidence type="ECO:0000256" key="7">
    <source>
        <dbReference type="ARBA" id="ARBA00022837"/>
    </source>
</evidence>
<feature type="compositionally biased region" description="Basic and acidic residues" evidence="12">
    <location>
        <begin position="466"/>
        <end position="479"/>
    </location>
</feature>
<keyword evidence="3" id="KW-0964">Secreted</keyword>